<gene>
    <name evidence="2" type="ORF">ABLV49_12290</name>
</gene>
<dbReference type="InterPro" id="IPR004352">
    <property type="entry name" value="GH114_TIM-barrel"/>
</dbReference>
<proteinExistence type="predicted"/>
<name>A0AAU7LM64_9BURK</name>
<dbReference type="AlphaFoldDB" id="A0AAU7LM64"/>
<organism evidence="2">
    <name type="scientific">Polaromonas hydrogenivorans</name>
    <dbReference type="NCBI Taxonomy" id="335476"/>
    <lineage>
        <taxon>Bacteria</taxon>
        <taxon>Pseudomonadati</taxon>
        <taxon>Pseudomonadota</taxon>
        <taxon>Betaproteobacteria</taxon>
        <taxon>Burkholderiales</taxon>
        <taxon>Comamonadaceae</taxon>
        <taxon>Polaromonas</taxon>
    </lineage>
</organism>
<dbReference type="SUPFAM" id="SSF51445">
    <property type="entry name" value="(Trans)glycosidases"/>
    <property type="match status" value="1"/>
</dbReference>
<dbReference type="InterPro" id="IPR017853">
    <property type="entry name" value="GH"/>
</dbReference>
<dbReference type="EMBL" id="CP157675">
    <property type="protein sequence ID" value="XBP68690.1"/>
    <property type="molecule type" value="Genomic_DNA"/>
</dbReference>
<reference evidence="2" key="1">
    <citation type="submission" date="2024-05" db="EMBL/GenBank/DDBJ databases">
        <authorList>
            <person name="Bunk B."/>
            <person name="Swiderski J."/>
            <person name="Sproer C."/>
            <person name="Thiel V."/>
        </authorList>
    </citation>
    <scope>NUCLEOTIDE SEQUENCE</scope>
    <source>
        <strain evidence="2">DSM 17735</strain>
    </source>
</reference>
<evidence type="ECO:0000313" key="2">
    <source>
        <dbReference type="EMBL" id="XBP68690.1"/>
    </source>
</evidence>
<dbReference type="InterPro" id="IPR013785">
    <property type="entry name" value="Aldolase_TIM"/>
</dbReference>
<dbReference type="InterPro" id="IPR016062">
    <property type="entry name" value="TM1410-rel"/>
</dbReference>
<evidence type="ECO:0000259" key="1">
    <source>
        <dbReference type="Pfam" id="PF03537"/>
    </source>
</evidence>
<feature type="domain" description="Glycoside-hydrolase family GH114 TIM-barrel" evidence="1">
    <location>
        <begin position="128"/>
        <end position="337"/>
    </location>
</feature>
<dbReference type="Gene3D" id="3.20.20.70">
    <property type="entry name" value="Aldolase class I"/>
    <property type="match status" value="1"/>
</dbReference>
<accession>A0AAU7LM64</accession>
<dbReference type="PANTHER" id="PTHR35882:SF2">
    <property type="entry name" value="PELA"/>
    <property type="match status" value="1"/>
</dbReference>
<dbReference type="RefSeq" id="WP_349276751.1">
    <property type="nucleotide sequence ID" value="NZ_CBCSCU010000011.1"/>
</dbReference>
<protein>
    <submittedName>
        <fullName evidence="2">Endo alpha-1,4 polygalactosaminidase</fullName>
    </submittedName>
</protein>
<dbReference type="PRINTS" id="PR01545">
    <property type="entry name" value="THEMAYE10DUF"/>
</dbReference>
<sequence length="346" mass="38152">MTAVVRDKAISRNPVHLSEQLDAHSAEHPGKGRAMGLIATRAGPIHLLLNPADSYRGLLHFLRKCMSCKVGALWSSCLLMHGCAMAPPSLPFPSPPSTAFFYGTPVPVLALSKFQRIVVEAENIKNPDGLRVAGADVFAYLSVGEAEGWRASSRALPKHLFMGANMAWQSRIADLTQPGWRDFLIEVRMARLWADGYRGFFLDTLDSYEIVAKSPEARQAQAKALVEIIRAMHQRFPGVKLLFNRGFAVLPEAGPLAVGLVAESLFQSWNPTTKEYESVSEKDRNWLLARLNHAHLRYGLPITVIDYVPQDKPDLAQETARQITALGFASWVATPGLDMISIGVKK</sequence>
<dbReference type="PANTHER" id="PTHR35882">
    <property type="entry name" value="PELA"/>
    <property type="match status" value="1"/>
</dbReference>
<dbReference type="Pfam" id="PF03537">
    <property type="entry name" value="Glyco_hydro_114"/>
    <property type="match status" value="1"/>
</dbReference>